<evidence type="ECO:0000256" key="2">
    <source>
        <dbReference type="ARBA" id="ARBA00022741"/>
    </source>
</evidence>
<accession>A0ABS5EG19</accession>
<dbReference type="InterPro" id="IPR001174">
    <property type="entry name" value="HddA/FKP"/>
</dbReference>
<dbReference type="InterPro" id="IPR013750">
    <property type="entry name" value="GHMP_kinase_C_dom"/>
</dbReference>
<dbReference type="RefSeq" id="WP_211868358.1">
    <property type="nucleotide sequence ID" value="NZ_JAAEDI010000009.1"/>
</dbReference>
<dbReference type="InterPro" id="IPR014606">
    <property type="entry name" value="Heptose_7-P_kinase"/>
</dbReference>
<evidence type="ECO:0000313" key="8">
    <source>
        <dbReference type="EMBL" id="MBR0649978.1"/>
    </source>
</evidence>
<comment type="caution">
    <text evidence="8">The sequence shown here is derived from an EMBL/GenBank/DDBJ whole genome shotgun (WGS) entry which is preliminary data.</text>
</comment>
<evidence type="ECO:0000313" key="9">
    <source>
        <dbReference type="Proteomes" id="UP000698752"/>
    </source>
</evidence>
<comment type="similarity">
    <text evidence="5">Belongs to the GHMP kinase family.</text>
</comment>
<organism evidence="8 9">
    <name type="scientific">Neoroseomonas terrae</name>
    <dbReference type="NCBI Taxonomy" id="424799"/>
    <lineage>
        <taxon>Bacteria</taxon>
        <taxon>Pseudomonadati</taxon>
        <taxon>Pseudomonadota</taxon>
        <taxon>Alphaproteobacteria</taxon>
        <taxon>Acetobacterales</taxon>
        <taxon>Acetobacteraceae</taxon>
        <taxon>Neoroseomonas</taxon>
    </lineage>
</organism>
<dbReference type="Proteomes" id="UP000698752">
    <property type="component" value="Unassembled WGS sequence"/>
</dbReference>
<dbReference type="PIRSF" id="PIRSF036406">
    <property type="entry name" value="Hept_kin"/>
    <property type="match status" value="1"/>
</dbReference>
<feature type="domain" description="GHMP kinase N-terminal" evidence="6">
    <location>
        <begin position="106"/>
        <end position="183"/>
    </location>
</feature>
<evidence type="ECO:0000256" key="5">
    <source>
        <dbReference type="ARBA" id="ARBA00038121"/>
    </source>
</evidence>
<dbReference type="InterPro" id="IPR052203">
    <property type="entry name" value="GHMP_Kinase-Related"/>
</dbReference>
<keyword evidence="9" id="KW-1185">Reference proteome</keyword>
<evidence type="ECO:0000256" key="1">
    <source>
        <dbReference type="ARBA" id="ARBA00022679"/>
    </source>
</evidence>
<dbReference type="InterPro" id="IPR020568">
    <property type="entry name" value="Ribosomal_Su5_D2-typ_SF"/>
</dbReference>
<dbReference type="Gene3D" id="3.30.230.120">
    <property type="match status" value="1"/>
</dbReference>
<dbReference type="Pfam" id="PF00288">
    <property type="entry name" value="GHMP_kinases_N"/>
    <property type="match status" value="1"/>
</dbReference>
<dbReference type="PRINTS" id="PR00960">
    <property type="entry name" value="LMBPPROTEIN"/>
</dbReference>
<dbReference type="Pfam" id="PF08544">
    <property type="entry name" value="GHMP_kinases_C"/>
    <property type="match status" value="1"/>
</dbReference>
<keyword evidence="1" id="KW-0808">Transferase</keyword>
<keyword evidence="4" id="KW-0067">ATP-binding</keyword>
<dbReference type="PANTHER" id="PTHR32463">
    <property type="entry name" value="L-FUCOSE KINASE"/>
    <property type="match status" value="1"/>
</dbReference>
<proteinExistence type="inferred from homology"/>
<sequence length="356" mass="38016">MNTSVSERGRRVSAGASVRARAPLRLGLAGGGTDVSPYAELYGGAVMNATIDRYIYASVAIAEDGEMHFESHDLGYAETVPATTLLPLDGPLGLHRATCNRVIADYCGARPIPLSIKTFSEAPPGSGLGSSSTLVVAMVQALAELLHLPLGEYDVARLAYMIEREDLGLAGGRQDQFAATFGGFNFMEFRGHDDVIVNPLRIRRDIINELESRTILCFTGVSRDSASIIAEQASNVQHGESKPIEAMHRLKDAAIEMKDALLKGDLDGVTRTLSQGWLNKRDMAGSISNAGIERALETALLHGASAGKVSGAGGGGFIMFLVPLDRRRAVWDGLNAAGFRPETVRYTAEGATAWRV</sequence>
<reference evidence="9" key="1">
    <citation type="journal article" date="2021" name="Syst. Appl. Microbiol.">
        <title>Roseomonas hellenica sp. nov., isolated from roots of wild-growing Alkanna tinctoria.</title>
        <authorList>
            <person name="Rat A."/>
            <person name="Naranjo H.D."/>
            <person name="Lebbe L."/>
            <person name="Cnockaert M."/>
            <person name="Krigas N."/>
            <person name="Grigoriadou K."/>
            <person name="Maloupa E."/>
            <person name="Willems A."/>
        </authorList>
    </citation>
    <scope>NUCLEOTIDE SEQUENCE [LARGE SCALE GENOMIC DNA]</scope>
    <source>
        <strain evidence="9">LMG 31159</strain>
    </source>
</reference>
<dbReference type="EMBL" id="JAAEDI010000009">
    <property type="protein sequence ID" value="MBR0649978.1"/>
    <property type="molecule type" value="Genomic_DNA"/>
</dbReference>
<evidence type="ECO:0000259" key="6">
    <source>
        <dbReference type="Pfam" id="PF00288"/>
    </source>
</evidence>
<feature type="domain" description="GHMP kinase C-terminal" evidence="7">
    <location>
        <begin position="257"/>
        <end position="337"/>
    </location>
</feature>
<keyword evidence="3" id="KW-0418">Kinase</keyword>
<protein>
    <submittedName>
        <fullName evidence="8">Dehydrogenase</fullName>
    </submittedName>
</protein>
<evidence type="ECO:0000256" key="3">
    <source>
        <dbReference type="ARBA" id="ARBA00022777"/>
    </source>
</evidence>
<evidence type="ECO:0000256" key="4">
    <source>
        <dbReference type="ARBA" id="ARBA00022840"/>
    </source>
</evidence>
<dbReference type="InterPro" id="IPR036554">
    <property type="entry name" value="GHMP_kinase_C_sf"/>
</dbReference>
<dbReference type="SUPFAM" id="SSF55060">
    <property type="entry name" value="GHMP Kinase, C-terminal domain"/>
    <property type="match status" value="1"/>
</dbReference>
<gene>
    <name evidence="8" type="ORF">GXW78_09915</name>
</gene>
<keyword evidence="2" id="KW-0547">Nucleotide-binding</keyword>
<name>A0ABS5EG19_9PROT</name>
<dbReference type="InterPro" id="IPR006204">
    <property type="entry name" value="GHMP_kinase_N_dom"/>
</dbReference>
<dbReference type="SUPFAM" id="SSF54211">
    <property type="entry name" value="Ribosomal protein S5 domain 2-like"/>
    <property type="match status" value="1"/>
</dbReference>
<dbReference type="PANTHER" id="PTHR32463:SF0">
    <property type="entry name" value="L-FUCOSE KINASE"/>
    <property type="match status" value="1"/>
</dbReference>
<evidence type="ECO:0000259" key="7">
    <source>
        <dbReference type="Pfam" id="PF08544"/>
    </source>
</evidence>